<feature type="domain" description="EF-hand" evidence="4">
    <location>
        <begin position="116"/>
        <end position="151"/>
    </location>
</feature>
<dbReference type="InterPro" id="IPR018247">
    <property type="entry name" value="EF_Hand_1_Ca_BS"/>
</dbReference>
<keyword evidence="1" id="KW-0479">Metal-binding</keyword>
<evidence type="ECO:0000256" key="1">
    <source>
        <dbReference type="ARBA" id="ARBA00022723"/>
    </source>
</evidence>
<feature type="domain" description="EF-hand" evidence="4">
    <location>
        <begin position="37"/>
        <end position="72"/>
    </location>
</feature>
<evidence type="ECO:0000313" key="5">
    <source>
        <dbReference type="EMBL" id="GFQ07958.1"/>
    </source>
</evidence>
<evidence type="ECO:0000259" key="4">
    <source>
        <dbReference type="PROSITE" id="PS50222"/>
    </source>
</evidence>
<dbReference type="InterPro" id="IPR011992">
    <property type="entry name" value="EF-hand-dom_pair"/>
</dbReference>
<accession>A0A830D5Z8</accession>
<dbReference type="FunFam" id="1.10.238.10:FF:000001">
    <property type="entry name" value="Calmodulin 1"/>
    <property type="match status" value="1"/>
</dbReference>
<feature type="domain" description="EF-hand" evidence="4">
    <location>
        <begin position="78"/>
        <end position="113"/>
    </location>
</feature>
<dbReference type="PANTHER" id="PTHR10891">
    <property type="entry name" value="EF-HAND CALCIUM-BINDING DOMAIN CONTAINING PROTEIN"/>
    <property type="match status" value="1"/>
</dbReference>
<feature type="domain" description="EF-hand" evidence="4">
    <location>
        <begin position="1"/>
        <end position="36"/>
    </location>
</feature>
<dbReference type="Pfam" id="PF13499">
    <property type="entry name" value="EF-hand_7"/>
    <property type="match status" value="2"/>
</dbReference>
<dbReference type="AlphaFoldDB" id="A0A830D5Z8"/>
<keyword evidence="3" id="KW-0106">Calcium</keyword>
<sequence>MTTPELRRVFSMFDRNGDGKISRKELSDSLQRLGIHIPEKELRQMIENIDANRDGFVDVDEFGTLYATIMEGSERGGDEEDDIREAFKVFDRNGDGFITVEELRSVLASLGLKQGRTLEDCKQMIVRVDVDGDGMVNFDEFRQMMKCGGFAALSS</sequence>
<dbReference type="InterPro" id="IPR039647">
    <property type="entry name" value="EF_hand_pair_protein_CML-like"/>
</dbReference>
<dbReference type="InterPro" id="IPR002048">
    <property type="entry name" value="EF_hand_dom"/>
</dbReference>
<protein>
    <submittedName>
        <fullName evidence="5">Calmodulin-like protein 3</fullName>
    </submittedName>
</protein>
<dbReference type="CDD" id="cd00051">
    <property type="entry name" value="EFh"/>
    <property type="match status" value="2"/>
</dbReference>
<organism evidence="5 6">
    <name type="scientific">Phtheirospermum japonicum</name>
    <dbReference type="NCBI Taxonomy" id="374723"/>
    <lineage>
        <taxon>Eukaryota</taxon>
        <taxon>Viridiplantae</taxon>
        <taxon>Streptophyta</taxon>
        <taxon>Embryophyta</taxon>
        <taxon>Tracheophyta</taxon>
        <taxon>Spermatophyta</taxon>
        <taxon>Magnoliopsida</taxon>
        <taxon>eudicotyledons</taxon>
        <taxon>Gunneridae</taxon>
        <taxon>Pentapetalae</taxon>
        <taxon>asterids</taxon>
        <taxon>lamiids</taxon>
        <taxon>Lamiales</taxon>
        <taxon>Orobanchaceae</taxon>
        <taxon>Orobanchaceae incertae sedis</taxon>
        <taxon>Phtheirospermum</taxon>
    </lineage>
</organism>
<keyword evidence="6" id="KW-1185">Reference proteome</keyword>
<keyword evidence="2" id="KW-0677">Repeat</keyword>
<dbReference type="PROSITE" id="PS00018">
    <property type="entry name" value="EF_HAND_1"/>
    <property type="match status" value="4"/>
</dbReference>
<dbReference type="OrthoDB" id="26525at2759"/>
<dbReference type="Proteomes" id="UP000653305">
    <property type="component" value="Unassembled WGS sequence"/>
</dbReference>
<dbReference type="EMBL" id="BMAC01002367">
    <property type="protein sequence ID" value="GFQ07958.1"/>
    <property type="molecule type" value="Genomic_DNA"/>
</dbReference>
<gene>
    <name evidence="5" type="ORF">PHJA_002939800</name>
</gene>
<dbReference type="PROSITE" id="PS50222">
    <property type="entry name" value="EF_HAND_2"/>
    <property type="match status" value="4"/>
</dbReference>
<reference evidence="5" key="1">
    <citation type="submission" date="2020-07" db="EMBL/GenBank/DDBJ databases">
        <title>Ethylene signaling mediates host invasion by parasitic plants.</title>
        <authorList>
            <person name="Yoshida S."/>
        </authorList>
    </citation>
    <scope>NUCLEOTIDE SEQUENCE</scope>
    <source>
        <strain evidence="5">Okayama</strain>
    </source>
</reference>
<evidence type="ECO:0000256" key="2">
    <source>
        <dbReference type="ARBA" id="ARBA00022737"/>
    </source>
</evidence>
<comment type="caution">
    <text evidence="5">The sequence shown here is derived from an EMBL/GenBank/DDBJ whole genome shotgun (WGS) entry which is preliminary data.</text>
</comment>
<dbReference type="GO" id="GO:0005509">
    <property type="term" value="F:calcium ion binding"/>
    <property type="evidence" value="ECO:0007669"/>
    <property type="project" value="InterPro"/>
</dbReference>
<dbReference type="SMART" id="SM00054">
    <property type="entry name" value="EFh"/>
    <property type="match status" value="4"/>
</dbReference>
<name>A0A830D5Z8_9LAMI</name>
<evidence type="ECO:0000313" key="6">
    <source>
        <dbReference type="Proteomes" id="UP000653305"/>
    </source>
</evidence>
<proteinExistence type="predicted"/>
<dbReference type="Gene3D" id="1.10.238.10">
    <property type="entry name" value="EF-hand"/>
    <property type="match status" value="2"/>
</dbReference>
<evidence type="ECO:0000256" key="3">
    <source>
        <dbReference type="ARBA" id="ARBA00022837"/>
    </source>
</evidence>
<dbReference type="SUPFAM" id="SSF47473">
    <property type="entry name" value="EF-hand"/>
    <property type="match status" value="1"/>
</dbReference>